<dbReference type="AlphaFoldDB" id="A0A3M3V8B1"/>
<proteinExistence type="predicted"/>
<evidence type="ECO:0000313" key="2">
    <source>
        <dbReference type="Proteomes" id="UP000273536"/>
    </source>
</evidence>
<reference evidence="1 2" key="1">
    <citation type="submission" date="2018-08" db="EMBL/GenBank/DDBJ databases">
        <title>Recombination of ecologically and evolutionarily significant loci maintains genetic cohesion in the Pseudomonas syringae species complex.</title>
        <authorList>
            <person name="Dillon M."/>
            <person name="Thakur S."/>
            <person name="Almeida R.N.D."/>
            <person name="Weir B.S."/>
            <person name="Guttman D.S."/>
        </authorList>
    </citation>
    <scope>NUCLEOTIDE SEQUENCE [LARGE SCALE GENOMIC DNA]</scope>
    <source>
        <strain evidence="1 2">ICMP 6372</strain>
    </source>
</reference>
<protein>
    <submittedName>
        <fullName evidence="1">Uncharacterized protein</fullName>
    </submittedName>
</protein>
<evidence type="ECO:0000313" key="1">
    <source>
        <dbReference type="EMBL" id="RMO41053.1"/>
    </source>
</evidence>
<dbReference type="Proteomes" id="UP000273536">
    <property type="component" value="Unassembled WGS sequence"/>
</dbReference>
<gene>
    <name evidence="1" type="ORF">ALQ42_05397</name>
</gene>
<name>A0A3M3V8B1_PSESG</name>
<organism evidence="1 2">
    <name type="scientific">Pseudomonas savastanoi pv. glycinea</name>
    <name type="common">Pseudomonas syringae pv. glycinea</name>
    <dbReference type="NCBI Taxonomy" id="318"/>
    <lineage>
        <taxon>Bacteria</taxon>
        <taxon>Pseudomonadati</taxon>
        <taxon>Pseudomonadota</taxon>
        <taxon>Gammaproteobacteria</taxon>
        <taxon>Pseudomonadales</taxon>
        <taxon>Pseudomonadaceae</taxon>
        <taxon>Pseudomonas</taxon>
    </lineage>
</organism>
<accession>A0A3M3V8B1</accession>
<sequence length="417" mass="46018">MTLECFADLGCGDFLQRAEHLVGDCGDTVGVAQFVGQIRREVGGHFRIGHRPVSLAGIGQARVAGQRAKLVIRCARHQASGQQHRTGKALFALALDARQFVVPELLVERGIVRDQRRGADEICHIAHHPFGAGGGANHVVADAGQPLDKRRNTHPGIHQALKELDDTPLLHDDHGNLGCPAAMARGDAGGFKVDDCNTFQHWPDPVNSFQQQRAFDRHITTGCADQRVRGQPRHAIGHRLNTMFADHTFEQHVEIAITRCQHDFVDLRCEIHDIDGNADIPVPFRRTVATLDVRLEPDGKPQIAQDLLELLLFAVATIDGVGKRVNNLAALADIRPQGGVIEMTAMRLAHGVIQVLHVGEHRDLLHRNSSWRATRPLVTAIRNVNRRPVCQLGNGIELQLSCDGPRRTHFWTLHARS</sequence>
<comment type="caution">
    <text evidence="1">The sequence shown here is derived from an EMBL/GenBank/DDBJ whole genome shotgun (WGS) entry which is preliminary data.</text>
</comment>
<dbReference type="EMBL" id="RBPS01000028">
    <property type="protein sequence ID" value="RMO41053.1"/>
    <property type="molecule type" value="Genomic_DNA"/>
</dbReference>